<dbReference type="Proteomes" id="UP000239837">
    <property type="component" value="Chromosome"/>
</dbReference>
<dbReference type="EMBL" id="LT591897">
    <property type="protein sequence ID" value="SBQ23647.1"/>
    <property type="molecule type" value="Genomic_DNA"/>
</dbReference>
<dbReference type="AlphaFoldDB" id="A0AB74ECC3"/>
<protein>
    <submittedName>
        <fullName evidence="4">Lipooligosaccharide glycosyl transferase G</fullName>
        <ecNumber evidence="4">2.4.1.246</ecNumber>
    </submittedName>
</protein>
<dbReference type="GO" id="GO:0103011">
    <property type="term" value="F:mannosylfructose-phosphate synthase activity"/>
    <property type="evidence" value="ECO:0007669"/>
    <property type="project" value="UniProtKB-EC"/>
</dbReference>
<feature type="region of interest" description="Disordered" evidence="2">
    <location>
        <begin position="19"/>
        <end position="44"/>
    </location>
</feature>
<name>A0AB74ECC3_NEIGO</name>
<dbReference type="InterPro" id="IPR028098">
    <property type="entry name" value="Glyco_trans_4-like_N"/>
</dbReference>
<evidence type="ECO:0000259" key="3">
    <source>
        <dbReference type="Pfam" id="PF13439"/>
    </source>
</evidence>
<dbReference type="SUPFAM" id="SSF53756">
    <property type="entry name" value="UDP-Glycosyltransferase/glycogen phosphorylase"/>
    <property type="match status" value="1"/>
</dbReference>
<dbReference type="CDD" id="cd03801">
    <property type="entry name" value="GT4_PimA-like"/>
    <property type="match status" value="1"/>
</dbReference>
<dbReference type="Pfam" id="PF13439">
    <property type="entry name" value="Glyco_transf_4"/>
    <property type="match status" value="1"/>
</dbReference>
<organism evidence="4">
    <name type="scientific">Neisseria gonorrhoeae</name>
    <dbReference type="NCBI Taxonomy" id="485"/>
    <lineage>
        <taxon>Bacteria</taxon>
        <taxon>Pseudomonadati</taxon>
        <taxon>Pseudomonadota</taxon>
        <taxon>Betaproteobacteria</taxon>
        <taxon>Neisseriales</taxon>
        <taxon>Neisseriaceae</taxon>
        <taxon>Neisseria</taxon>
    </lineage>
</organism>
<evidence type="ECO:0000313" key="4">
    <source>
        <dbReference type="EMBL" id="SBN21736.1"/>
    </source>
</evidence>
<keyword evidence="4" id="KW-0328">Glycosyltransferase</keyword>
<feature type="domain" description="Glycosyltransferase subfamily 4-like N-terminal" evidence="3">
    <location>
        <begin position="64"/>
        <end position="218"/>
    </location>
</feature>
<dbReference type="PANTHER" id="PTHR46401:SF2">
    <property type="entry name" value="GLYCOSYLTRANSFERASE WBBK-RELATED"/>
    <property type="match status" value="1"/>
</dbReference>
<dbReference type="PANTHER" id="PTHR46401">
    <property type="entry name" value="GLYCOSYLTRANSFERASE WBBK-RELATED"/>
    <property type="match status" value="1"/>
</dbReference>
<reference evidence="4" key="1">
    <citation type="submission" date="2016-05" db="EMBL/GenBank/DDBJ databases">
        <authorList>
            <consortium name="Pathogen Informatics"/>
        </authorList>
    </citation>
    <scope>NUCLEOTIDE SEQUENCE</scope>
    <source>
        <strain evidence="4">WHO F</strain>
    </source>
</reference>
<accession>A0AB74ECC3</accession>
<evidence type="ECO:0000256" key="1">
    <source>
        <dbReference type="ARBA" id="ARBA00022679"/>
    </source>
</evidence>
<gene>
    <name evidence="4" type="primary">mfpsA</name>
    <name evidence="4" type="ORF">WHOF_01888</name>
    <name evidence="5" type="ORF">WHOF_02420C</name>
</gene>
<keyword evidence="1 4" id="KW-0808">Transferase</keyword>
<dbReference type="Gene3D" id="3.40.50.2000">
    <property type="entry name" value="Glycogen Phosphorylase B"/>
    <property type="match status" value="2"/>
</dbReference>
<sequence length="399" mass="44509">MPFETRRRLQAALPQQTATVFRHTAHYPTPSRTNPAPTGAGRNHKGTMMKLKIDIATNNFKHGGGTERYTLDLVKGLNRQNITPAVYATKFDHGIPEYAMIEPHLVDQRRTLKKLRSFLFSSRLAQTRKNSAAKLIACHHADYADLLICGGTHLGYLHHMAQKPNLLDRLAIRRNRSNYATAKLIVAHSHMMRRELVGLYGVPPERIQVAPPPADTERFFPQPRETAALRAKYGFADHETVFLFPSTGHTRKGLELLADFFEQTELPVKLAVAGSPLPRPMKNVVGLGFCTDMPELYRAADFTIMASLYEPFGLVGVESALCGTRVVLSENMACTEVMNEEAGFFFSRQNPETLAQAVAQAVSLKKQGGHRLSDPMRALNYNPSLSHHIDRLTDMLASV</sequence>
<proteinExistence type="predicted"/>
<evidence type="ECO:0000313" key="5">
    <source>
        <dbReference type="EMBL" id="SBQ23647.1"/>
    </source>
</evidence>
<dbReference type="Pfam" id="PF13692">
    <property type="entry name" value="Glyco_trans_1_4"/>
    <property type="match status" value="1"/>
</dbReference>
<dbReference type="EMBL" id="FLKW01000035">
    <property type="protein sequence ID" value="SBN21736.1"/>
    <property type="molecule type" value="Genomic_DNA"/>
</dbReference>
<evidence type="ECO:0000256" key="2">
    <source>
        <dbReference type="SAM" id="MobiDB-lite"/>
    </source>
</evidence>
<dbReference type="EC" id="2.4.1.246" evidence="4"/>